<dbReference type="PANTHER" id="PTHR10584:SF166">
    <property type="entry name" value="RIBOKINASE"/>
    <property type="match status" value="1"/>
</dbReference>
<comment type="caution">
    <text evidence="4">The sequence shown here is derived from an EMBL/GenBank/DDBJ whole genome shotgun (WGS) entry which is preliminary data.</text>
</comment>
<dbReference type="InterPro" id="IPR011611">
    <property type="entry name" value="PfkB_dom"/>
</dbReference>
<dbReference type="RefSeq" id="WP_136727194.1">
    <property type="nucleotide sequence ID" value="NZ_SUMC01000036.1"/>
</dbReference>
<organism evidence="4 5">
    <name type="scientific">Actinacidiphila oryziradicis</name>
    <dbReference type="NCBI Taxonomy" id="2571141"/>
    <lineage>
        <taxon>Bacteria</taxon>
        <taxon>Bacillati</taxon>
        <taxon>Actinomycetota</taxon>
        <taxon>Actinomycetes</taxon>
        <taxon>Kitasatosporales</taxon>
        <taxon>Streptomycetaceae</taxon>
        <taxon>Actinacidiphila</taxon>
    </lineage>
</organism>
<name>A0A4U0T1G0_9ACTN</name>
<dbReference type="PROSITE" id="PS00584">
    <property type="entry name" value="PFKB_KINASES_2"/>
    <property type="match status" value="1"/>
</dbReference>
<keyword evidence="2 4" id="KW-0418">Kinase</keyword>
<sequence>MTTAMQPYDVLVVGGAGVDTIVNVDALPVPYEDSVQVPPIREWAGHTGTGVALGCRALGMTTGFIDFVGEDRLGDLVRERLAEAKVEFYPLISPAGTRRAVNLVSADGRRMSFYDGRDPLDLRMPPEFYLPQLRRARHVHVSIQHYARFLYDDVQTLGIPVSTDLHDWDGVSEHHREFALRSDLVFFSAARAGQRTADIMRGILRDGRAETVVATDGAAGAYLLTRYGAGGQPRHIPSVAPPGPVVDSNGAGDAFVSGFLHGRSRGRSPRECALLGSVAGAYACVTEGTHTSLIDPAGLAEGYARASIVSGA</sequence>
<dbReference type="Gene3D" id="3.40.1190.20">
    <property type="match status" value="1"/>
</dbReference>
<dbReference type="SUPFAM" id="SSF53613">
    <property type="entry name" value="Ribokinase-like"/>
    <property type="match status" value="1"/>
</dbReference>
<dbReference type="InterPro" id="IPR002173">
    <property type="entry name" value="Carboh/pur_kinase_PfkB_CS"/>
</dbReference>
<proteinExistence type="predicted"/>
<dbReference type="OrthoDB" id="9808601at2"/>
<evidence type="ECO:0000313" key="4">
    <source>
        <dbReference type="EMBL" id="TKA06585.1"/>
    </source>
</evidence>
<dbReference type="EMBL" id="SUMC01000036">
    <property type="protein sequence ID" value="TKA06585.1"/>
    <property type="molecule type" value="Genomic_DNA"/>
</dbReference>
<dbReference type="GO" id="GO:0016301">
    <property type="term" value="F:kinase activity"/>
    <property type="evidence" value="ECO:0007669"/>
    <property type="project" value="UniProtKB-KW"/>
</dbReference>
<dbReference type="InterPro" id="IPR029056">
    <property type="entry name" value="Ribokinase-like"/>
</dbReference>
<reference evidence="4 5" key="1">
    <citation type="submission" date="2019-04" db="EMBL/GenBank/DDBJ databases">
        <title>Streptomyces oryziradicis sp. nov., a novel actinomycete isolated from rhizosphere soil of rice (Oryza sativa L.).</title>
        <authorList>
            <person name="Li C."/>
        </authorList>
    </citation>
    <scope>NUCLEOTIDE SEQUENCE [LARGE SCALE GENOMIC DNA]</scope>
    <source>
        <strain evidence="4 5">NEAU-C40</strain>
    </source>
</reference>
<gene>
    <name evidence="4" type="ORF">FCI23_30590</name>
</gene>
<dbReference type="Pfam" id="PF00294">
    <property type="entry name" value="PfkB"/>
    <property type="match status" value="1"/>
</dbReference>
<dbReference type="PANTHER" id="PTHR10584">
    <property type="entry name" value="SUGAR KINASE"/>
    <property type="match status" value="1"/>
</dbReference>
<keyword evidence="5" id="KW-1185">Reference proteome</keyword>
<dbReference type="AlphaFoldDB" id="A0A4U0T1G0"/>
<accession>A0A4U0T1G0</accession>
<dbReference type="Proteomes" id="UP000305778">
    <property type="component" value="Unassembled WGS sequence"/>
</dbReference>
<evidence type="ECO:0000259" key="3">
    <source>
        <dbReference type="Pfam" id="PF00294"/>
    </source>
</evidence>
<evidence type="ECO:0000256" key="1">
    <source>
        <dbReference type="ARBA" id="ARBA00022679"/>
    </source>
</evidence>
<evidence type="ECO:0000256" key="2">
    <source>
        <dbReference type="ARBA" id="ARBA00022777"/>
    </source>
</evidence>
<protein>
    <submittedName>
        <fullName evidence="4">Carbohydrate kinase family protein</fullName>
    </submittedName>
</protein>
<keyword evidence="1" id="KW-0808">Transferase</keyword>
<feature type="domain" description="Carbohydrate kinase PfkB" evidence="3">
    <location>
        <begin position="206"/>
        <end position="293"/>
    </location>
</feature>
<evidence type="ECO:0000313" key="5">
    <source>
        <dbReference type="Proteomes" id="UP000305778"/>
    </source>
</evidence>